<dbReference type="RefSeq" id="WP_367918261.1">
    <property type="nucleotide sequence ID" value="NZ_BAABAC010000009.1"/>
</dbReference>
<keyword evidence="4 7" id="KW-0812">Transmembrane</keyword>
<name>A0ABW3W989_9ACTN</name>
<dbReference type="CDD" id="cd06261">
    <property type="entry name" value="TM_PBP2"/>
    <property type="match status" value="1"/>
</dbReference>
<evidence type="ECO:0000256" key="5">
    <source>
        <dbReference type="ARBA" id="ARBA00022989"/>
    </source>
</evidence>
<comment type="caution">
    <text evidence="9">The sequence shown here is derived from an EMBL/GenBank/DDBJ whole genome shotgun (WGS) entry which is preliminary data.</text>
</comment>
<dbReference type="PANTHER" id="PTHR43163:SF3">
    <property type="entry name" value="PEPTIDE ABC TRANSPORTER PERMEASE PROTEIN"/>
    <property type="match status" value="1"/>
</dbReference>
<feature type="transmembrane region" description="Helical" evidence="7">
    <location>
        <begin position="177"/>
        <end position="195"/>
    </location>
</feature>
<keyword evidence="2 7" id="KW-0813">Transport</keyword>
<keyword evidence="6 7" id="KW-0472">Membrane</keyword>
<protein>
    <submittedName>
        <fullName evidence="9">ABC transporter permease</fullName>
    </submittedName>
</protein>
<dbReference type="Gene3D" id="1.10.3720.10">
    <property type="entry name" value="MetI-like"/>
    <property type="match status" value="1"/>
</dbReference>
<keyword evidence="5 7" id="KW-1133">Transmembrane helix</keyword>
<feature type="transmembrane region" description="Helical" evidence="7">
    <location>
        <begin position="134"/>
        <end position="157"/>
    </location>
</feature>
<evidence type="ECO:0000256" key="7">
    <source>
        <dbReference type="RuleBase" id="RU363032"/>
    </source>
</evidence>
<dbReference type="Pfam" id="PF00528">
    <property type="entry name" value="BPD_transp_1"/>
    <property type="match status" value="1"/>
</dbReference>
<accession>A0ABW3W989</accession>
<keyword evidence="10" id="KW-1185">Reference proteome</keyword>
<proteinExistence type="inferred from homology"/>
<dbReference type="PANTHER" id="PTHR43163">
    <property type="entry name" value="DIPEPTIDE TRANSPORT SYSTEM PERMEASE PROTEIN DPPB-RELATED"/>
    <property type="match status" value="1"/>
</dbReference>
<evidence type="ECO:0000256" key="3">
    <source>
        <dbReference type="ARBA" id="ARBA00022475"/>
    </source>
</evidence>
<sequence length="317" mass="33939">MRTTRMLSLRAGQLVVVLFAASVLVFSAMYLAPGSPESFLVHGNSVTPATLQAIRDQYHLDDPFWQQYLAWVGGLLRGDFGQSIQFRQPVTALIGSRLPTTLLLIAYASVLIVVGGVLTGVLAAVRKGRTDTSVVVASTVAMSTPSFVVAIVMTSLFSVSLHWFPAFGDGSGLLDRLWHLTMPAIALAFSSGALVTRTTRSAMLVELANEYVETARMRGLPERRIIWRQAFRNALGPVVTLAGLVVSGLLVTTTIVETAFGLNGVGSLLVQAVNVKDFPVVQAIVLVIVAVFALVNLAVDAVRPLIDPRARSVEAAR</sequence>
<reference evidence="10" key="1">
    <citation type="journal article" date="2019" name="Int. J. Syst. Evol. Microbiol.">
        <title>The Global Catalogue of Microorganisms (GCM) 10K type strain sequencing project: providing services to taxonomists for standard genome sequencing and annotation.</title>
        <authorList>
            <consortium name="The Broad Institute Genomics Platform"/>
            <consortium name="The Broad Institute Genome Sequencing Center for Infectious Disease"/>
            <person name="Wu L."/>
            <person name="Ma J."/>
        </authorList>
    </citation>
    <scope>NUCLEOTIDE SEQUENCE [LARGE SCALE GENOMIC DNA]</scope>
    <source>
        <strain evidence="10">CCUG 52478</strain>
    </source>
</reference>
<evidence type="ECO:0000256" key="2">
    <source>
        <dbReference type="ARBA" id="ARBA00022448"/>
    </source>
</evidence>
<evidence type="ECO:0000313" key="9">
    <source>
        <dbReference type="EMBL" id="MFD1250817.1"/>
    </source>
</evidence>
<organism evidence="9 10">
    <name type="scientific">Nocardioides ginsengisoli</name>
    <dbReference type="NCBI Taxonomy" id="363868"/>
    <lineage>
        <taxon>Bacteria</taxon>
        <taxon>Bacillati</taxon>
        <taxon>Actinomycetota</taxon>
        <taxon>Actinomycetes</taxon>
        <taxon>Propionibacteriales</taxon>
        <taxon>Nocardioidaceae</taxon>
        <taxon>Nocardioides</taxon>
    </lineage>
</organism>
<evidence type="ECO:0000256" key="6">
    <source>
        <dbReference type="ARBA" id="ARBA00023136"/>
    </source>
</evidence>
<feature type="transmembrane region" description="Helical" evidence="7">
    <location>
        <begin position="280"/>
        <end position="299"/>
    </location>
</feature>
<dbReference type="SUPFAM" id="SSF161098">
    <property type="entry name" value="MetI-like"/>
    <property type="match status" value="1"/>
</dbReference>
<comment type="subcellular location">
    <subcellularLocation>
        <location evidence="1 7">Cell membrane</location>
        <topology evidence="1 7">Multi-pass membrane protein</topology>
    </subcellularLocation>
</comment>
<evidence type="ECO:0000256" key="1">
    <source>
        <dbReference type="ARBA" id="ARBA00004651"/>
    </source>
</evidence>
<evidence type="ECO:0000313" key="10">
    <source>
        <dbReference type="Proteomes" id="UP001597229"/>
    </source>
</evidence>
<dbReference type="EMBL" id="JBHTLX010000029">
    <property type="protein sequence ID" value="MFD1250817.1"/>
    <property type="molecule type" value="Genomic_DNA"/>
</dbReference>
<keyword evidence="3" id="KW-1003">Cell membrane</keyword>
<feature type="transmembrane region" description="Helical" evidence="7">
    <location>
        <begin position="12"/>
        <end position="32"/>
    </location>
</feature>
<evidence type="ECO:0000259" key="8">
    <source>
        <dbReference type="PROSITE" id="PS50928"/>
    </source>
</evidence>
<dbReference type="Proteomes" id="UP001597229">
    <property type="component" value="Unassembled WGS sequence"/>
</dbReference>
<dbReference type="InterPro" id="IPR035906">
    <property type="entry name" value="MetI-like_sf"/>
</dbReference>
<feature type="transmembrane region" description="Helical" evidence="7">
    <location>
        <begin position="234"/>
        <end position="260"/>
    </location>
</feature>
<dbReference type="InterPro" id="IPR000515">
    <property type="entry name" value="MetI-like"/>
</dbReference>
<dbReference type="InterPro" id="IPR045621">
    <property type="entry name" value="BPD_transp_1_N"/>
</dbReference>
<dbReference type="Pfam" id="PF19300">
    <property type="entry name" value="BPD_transp_1_N"/>
    <property type="match status" value="1"/>
</dbReference>
<evidence type="ECO:0000256" key="4">
    <source>
        <dbReference type="ARBA" id="ARBA00022692"/>
    </source>
</evidence>
<comment type="similarity">
    <text evidence="7">Belongs to the binding-protein-dependent transport system permease family.</text>
</comment>
<feature type="domain" description="ABC transmembrane type-1" evidence="8">
    <location>
        <begin position="98"/>
        <end position="299"/>
    </location>
</feature>
<gene>
    <name evidence="9" type="ORF">ACFQ3F_23705</name>
</gene>
<feature type="transmembrane region" description="Helical" evidence="7">
    <location>
        <begin position="104"/>
        <end position="125"/>
    </location>
</feature>
<dbReference type="PROSITE" id="PS50928">
    <property type="entry name" value="ABC_TM1"/>
    <property type="match status" value="1"/>
</dbReference>